<gene>
    <name evidence="9" type="primary">fabH</name>
    <name evidence="13" type="ORF">J2Z44_003308</name>
</gene>
<dbReference type="Proteomes" id="UP001519308">
    <property type="component" value="Unassembled WGS sequence"/>
</dbReference>
<evidence type="ECO:0000256" key="6">
    <source>
        <dbReference type="ARBA" id="ARBA00023098"/>
    </source>
</evidence>
<comment type="subcellular location">
    <subcellularLocation>
        <location evidence="9">Cytoplasm</location>
    </subcellularLocation>
</comment>
<dbReference type="Pfam" id="PF08545">
    <property type="entry name" value="ACP_syn_III"/>
    <property type="match status" value="1"/>
</dbReference>
<keyword evidence="7 9" id="KW-0275">Fatty acid biosynthesis</keyword>
<evidence type="ECO:0000256" key="9">
    <source>
        <dbReference type="HAMAP-Rule" id="MF_01815"/>
    </source>
</evidence>
<feature type="domain" description="Beta-ketoacyl-[acyl-carrier-protein] synthase III N-terminal" evidence="12">
    <location>
        <begin position="106"/>
        <end position="179"/>
    </location>
</feature>
<comment type="pathway">
    <text evidence="9">Lipid metabolism; fatty acid biosynthesis.</text>
</comment>
<keyword evidence="4 9" id="KW-0808">Transferase</keyword>
<evidence type="ECO:0000256" key="4">
    <source>
        <dbReference type="ARBA" id="ARBA00022679"/>
    </source>
</evidence>
<reference evidence="13 14" key="1">
    <citation type="submission" date="2021-03" db="EMBL/GenBank/DDBJ databases">
        <title>Genomic Encyclopedia of Type Strains, Phase IV (KMG-IV): sequencing the most valuable type-strain genomes for metagenomic binning, comparative biology and taxonomic classification.</title>
        <authorList>
            <person name="Goeker M."/>
        </authorList>
    </citation>
    <scope>NUCLEOTIDE SEQUENCE [LARGE SCALE GENOMIC DNA]</scope>
    <source>
        <strain evidence="13 14">DSM 28650</strain>
    </source>
</reference>
<comment type="domain">
    <text evidence="9">The last Arg residue of the ACP-binding site is essential for the weak association between ACP/AcpP and FabH.</text>
</comment>
<feature type="transmembrane region" description="Helical" evidence="10">
    <location>
        <begin position="305"/>
        <end position="323"/>
    </location>
</feature>
<evidence type="ECO:0000256" key="2">
    <source>
        <dbReference type="ARBA" id="ARBA00022490"/>
    </source>
</evidence>
<evidence type="ECO:0000256" key="10">
    <source>
        <dbReference type="SAM" id="Phobius"/>
    </source>
</evidence>
<comment type="function">
    <text evidence="9">Catalyzes the condensation reaction of fatty acid synthesis by the addition to an acyl acceptor of two carbons from malonyl-ACP. Catalyzes the first condensation reaction which initiates fatty acid synthesis and may therefore play a role in governing the total rate of fatty acid production. Possesses both acetoacetyl-ACP synthase and acetyl transacylase activities. Its substrate specificity determines the biosynthesis of branched-chain and/or straight-chain of fatty acids.</text>
</comment>
<feature type="active site" evidence="9">
    <location>
        <position position="250"/>
    </location>
</feature>
<keyword evidence="5 9" id="KW-0276">Fatty acid metabolism</keyword>
<dbReference type="NCBIfam" id="NF006829">
    <property type="entry name" value="PRK09352.1"/>
    <property type="match status" value="1"/>
</dbReference>
<comment type="similarity">
    <text evidence="1 9">Belongs to the thiolase-like superfamily. FabH family.</text>
</comment>
<evidence type="ECO:0000259" key="12">
    <source>
        <dbReference type="Pfam" id="PF08545"/>
    </source>
</evidence>
<keyword evidence="8 9" id="KW-0012">Acyltransferase</keyword>
<protein>
    <recommendedName>
        <fullName evidence="9">Beta-ketoacyl-[acyl-carrier-protein] synthase III</fullName>
        <shortName evidence="9">Beta-ketoacyl-ACP synthase III</shortName>
        <shortName evidence="9">KAS III</shortName>
        <ecNumber evidence="9">2.3.1.180</ecNumber>
    </recommendedName>
    <alternativeName>
        <fullName evidence="9">3-oxoacyl-[acyl-carrier-protein] synthase 3</fullName>
    </alternativeName>
    <alternativeName>
        <fullName evidence="9">3-oxoacyl-[acyl-carrier-protein] synthase III</fullName>
    </alternativeName>
</protein>
<dbReference type="CDD" id="cd00830">
    <property type="entry name" value="KAS_III"/>
    <property type="match status" value="1"/>
</dbReference>
<keyword evidence="3 9" id="KW-0444">Lipid biosynthesis</keyword>
<evidence type="ECO:0000313" key="14">
    <source>
        <dbReference type="Proteomes" id="UP001519308"/>
    </source>
</evidence>
<feature type="active site" evidence="9">
    <location>
        <position position="280"/>
    </location>
</feature>
<dbReference type="SUPFAM" id="SSF53901">
    <property type="entry name" value="Thiolase-like"/>
    <property type="match status" value="1"/>
</dbReference>
<dbReference type="InterPro" id="IPR004655">
    <property type="entry name" value="FabH"/>
</dbReference>
<comment type="subunit">
    <text evidence="9">Homodimer.</text>
</comment>
<evidence type="ECO:0000259" key="11">
    <source>
        <dbReference type="Pfam" id="PF08541"/>
    </source>
</evidence>
<name>A0ABS4K6Q0_9CLOT</name>
<dbReference type="InterPro" id="IPR013751">
    <property type="entry name" value="ACP_syn_III_N"/>
</dbReference>
<feature type="active site" evidence="9">
    <location>
        <position position="112"/>
    </location>
</feature>
<dbReference type="GO" id="GO:0033818">
    <property type="term" value="F:beta-ketoacyl-acyl-carrier-protein synthase III activity"/>
    <property type="evidence" value="ECO:0007669"/>
    <property type="project" value="UniProtKB-EC"/>
</dbReference>
<dbReference type="NCBIfam" id="TIGR00747">
    <property type="entry name" value="fabH"/>
    <property type="match status" value="1"/>
</dbReference>
<keyword evidence="10" id="KW-0812">Transmembrane</keyword>
<dbReference type="PANTHER" id="PTHR34069:SF2">
    <property type="entry name" value="BETA-KETOACYL-[ACYL-CARRIER-PROTEIN] SYNTHASE III"/>
    <property type="match status" value="1"/>
</dbReference>
<comment type="caution">
    <text evidence="13">The sequence shown here is derived from an EMBL/GenBank/DDBJ whole genome shotgun (WGS) entry which is preliminary data.</text>
</comment>
<accession>A0ABS4K6Q0</accession>
<evidence type="ECO:0000256" key="5">
    <source>
        <dbReference type="ARBA" id="ARBA00022832"/>
    </source>
</evidence>
<keyword evidence="10" id="KW-0472">Membrane</keyword>
<feature type="region of interest" description="ACP-binding" evidence="9">
    <location>
        <begin position="251"/>
        <end position="255"/>
    </location>
</feature>
<dbReference type="InterPro" id="IPR016039">
    <property type="entry name" value="Thiolase-like"/>
</dbReference>
<dbReference type="Gene3D" id="3.40.47.10">
    <property type="match status" value="1"/>
</dbReference>
<keyword evidence="10" id="KW-1133">Transmembrane helix</keyword>
<proteinExistence type="inferred from homology"/>
<dbReference type="EC" id="2.3.1.180" evidence="9"/>
<evidence type="ECO:0000313" key="13">
    <source>
        <dbReference type="EMBL" id="MBP2023471.1"/>
    </source>
</evidence>
<dbReference type="EMBL" id="JAGGLL010000029">
    <property type="protein sequence ID" value="MBP2023471.1"/>
    <property type="molecule type" value="Genomic_DNA"/>
</dbReference>
<feature type="domain" description="Beta-ketoacyl-[acyl-carrier-protein] synthase III C-terminal" evidence="11">
    <location>
        <begin position="234"/>
        <end position="323"/>
    </location>
</feature>
<dbReference type="Pfam" id="PF08541">
    <property type="entry name" value="ACP_syn_III_C"/>
    <property type="match status" value="1"/>
</dbReference>
<comment type="catalytic activity">
    <reaction evidence="9">
        <text>malonyl-[ACP] + acetyl-CoA + H(+) = 3-oxobutanoyl-[ACP] + CO2 + CoA</text>
        <dbReference type="Rhea" id="RHEA:12080"/>
        <dbReference type="Rhea" id="RHEA-COMP:9623"/>
        <dbReference type="Rhea" id="RHEA-COMP:9625"/>
        <dbReference type="ChEBI" id="CHEBI:15378"/>
        <dbReference type="ChEBI" id="CHEBI:16526"/>
        <dbReference type="ChEBI" id="CHEBI:57287"/>
        <dbReference type="ChEBI" id="CHEBI:57288"/>
        <dbReference type="ChEBI" id="CHEBI:78449"/>
        <dbReference type="ChEBI" id="CHEBI:78450"/>
        <dbReference type="EC" id="2.3.1.180"/>
    </reaction>
</comment>
<keyword evidence="9" id="KW-0511">Multifunctional enzyme</keyword>
<sequence length="325" mass="35092">MRSIEIIGTGSYAPNHIVTNEMLESIMETSNEWILSRTGIEQRHISQGEETSDLATKAAMEALKDSNLKPEEIDLIVVGTCSPDSLVPSVACKVQKNIGACNAMAFDINAACSGFVFGLDIATGFIASGRLKTALVIGAEVLSKIVNWEDRSTSVLFGDGAGAAVLKESTIEGLSYINSKSEGEKWEALTCGSVALKNPFIIDTIPVNNKISMEGKEIYKFAVKVMENEFNRILEEAKLTKEEIDFIVPHQANIRMIETFSKKIGVSLDKFVINLNKFGNTSGASIPIALDEGNKNGTFKKGNKIIVIGFGGGLTFGSALITWNK</sequence>
<evidence type="ECO:0000256" key="3">
    <source>
        <dbReference type="ARBA" id="ARBA00022516"/>
    </source>
</evidence>
<keyword evidence="2 9" id="KW-0963">Cytoplasm</keyword>
<dbReference type="HAMAP" id="MF_01815">
    <property type="entry name" value="FabH"/>
    <property type="match status" value="1"/>
</dbReference>
<dbReference type="InterPro" id="IPR013747">
    <property type="entry name" value="ACP_syn_III_C"/>
</dbReference>
<evidence type="ECO:0000256" key="8">
    <source>
        <dbReference type="ARBA" id="ARBA00023315"/>
    </source>
</evidence>
<organism evidence="13 14">
    <name type="scientific">Clostridium punense</name>
    <dbReference type="NCBI Taxonomy" id="1054297"/>
    <lineage>
        <taxon>Bacteria</taxon>
        <taxon>Bacillati</taxon>
        <taxon>Bacillota</taxon>
        <taxon>Clostridia</taxon>
        <taxon>Eubacteriales</taxon>
        <taxon>Clostridiaceae</taxon>
        <taxon>Clostridium</taxon>
    </lineage>
</organism>
<dbReference type="PANTHER" id="PTHR34069">
    <property type="entry name" value="3-OXOACYL-[ACYL-CARRIER-PROTEIN] SYNTHASE 3"/>
    <property type="match status" value="1"/>
</dbReference>
<dbReference type="RefSeq" id="WP_021281714.1">
    <property type="nucleotide sequence ID" value="NZ_JAGGLL010000029.1"/>
</dbReference>
<evidence type="ECO:0000256" key="7">
    <source>
        <dbReference type="ARBA" id="ARBA00023160"/>
    </source>
</evidence>
<evidence type="ECO:0000256" key="1">
    <source>
        <dbReference type="ARBA" id="ARBA00008642"/>
    </source>
</evidence>
<keyword evidence="14" id="KW-1185">Reference proteome</keyword>
<keyword evidence="6 9" id="KW-0443">Lipid metabolism</keyword>